<organism evidence="2 3">
    <name type="scientific">Anaplasma phagocytophilum str. ApWI1</name>
    <dbReference type="NCBI Taxonomy" id="1359155"/>
    <lineage>
        <taxon>Bacteria</taxon>
        <taxon>Pseudomonadati</taxon>
        <taxon>Pseudomonadota</taxon>
        <taxon>Alphaproteobacteria</taxon>
        <taxon>Rickettsiales</taxon>
        <taxon>Anaplasmataceae</taxon>
        <taxon>Anaplasma</taxon>
        <taxon>phagocytophilum group</taxon>
    </lineage>
</organism>
<dbReference type="EMBL" id="LAOF01000001">
    <property type="protein sequence ID" value="KJV84707.1"/>
    <property type="molecule type" value="Genomic_DNA"/>
</dbReference>
<sequence length="37" mass="4096">MNTKYAPCIKKAILHGAYVHNLFAMSTTQDNSGIRIS</sequence>
<gene>
    <name evidence="1" type="ORF">APHWI1_0862</name>
    <name evidence="2" type="ORF">APHWI1_0928</name>
</gene>
<protein>
    <submittedName>
        <fullName evidence="2">Uncharacterized protein</fullName>
    </submittedName>
</protein>
<evidence type="ECO:0000313" key="3">
    <source>
        <dbReference type="Proteomes" id="UP000033622"/>
    </source>
</evidence>
<proteinExistence type="predicted"/>
<dbReference type="PATRIC" id="fig|1359155.3.peg.871"/>
<evidence type="ECO:0000313" key="1">
    <source>
        <dbReference type="EMBL" id="KJV84116.1"/>
    </source>
</evidence>
<evidence type="ECO:0000313" key="2">
    <source>
        <dbReference type="EMBL" id="KJV84707.1"/>
    </source>
</evidence>
<accession>A0A0F3PXK9</accession>
<comment type="caution">
    <text evidence="2">The sequence shown here is derived from an EMBL/GenBank/DDBJ whole genome shotgun (WGS) entry which is preliminary data.</text>
</comment>
<dbReference type="EMBL" id="LAOF01000001">
    <property type="protein sequence ID" value="KJV84116.1"/>
    <property type="molecule type" value="Genomic_DNA"/>
</dbReference>
<dbReference type="Proteomes" id="UP000033622">
    <property type="component" value="Unassembled WGS sequence"/>
</dbReference>
<name>A0A0F3PXK9_ANAPH</name>
<dbReference type="AlphaFoldDB" id="A0A0F3PXK9"/>
<reference evidence="2 3" key="1">
    <citation type="submission" date="2015-01" db="EMBL/GenBank/DDBJ databases">
        <title>Genome Sequencing of Rickettsiales.</title>
        <authorList>
            <person name="Daugherty S.C."/>
            <person name="Su Q."/>
            <person name="Abolude K."/>
            <person name="Beier-Sexton M."/>
            <person name="Carlyon J.A."/>
            <person name="Carter R."/>
            <person name="Day N.P."/>
            <person name="Dumler S.J."/>
            <person name="Dyachenko V."/>
            <person name="Godinez A."/>
            <person name="Kurtti T.J."/>
            <person name="Lichay M."/>
            <person name="Mullins K.E."/>
            <person name="Ott S."/>
            <person name="Pappas-Brown V."/>
            <person name="Paris D.H."/>
            <person name="Patel P."/>
            <person name="Richards A.L."/>
            <person name="Sadzewicz L."/>
            <person name="Sears K."/>
            <person name="Seidman D."/>
            <person name="Sengamalay N."/>
            <person name="Stenos J."/>
            <person name="Tallon L.J."/>
            <person name="Vincent G."/>
            <person name="Fraser C.M."/>
            <person name="Munderloh U."/>
            <person name="Dunning-Hotopp J.C."/>
        </authorList>
    </citation>
    <scope>NUCLEOTIDE SEQUENCE [LARGE SCALE GENOMIC DNA]</scope>
    <source>
        <strain evidence="2 3">ApWI1</strain>
    </source>
</reference>